<organism evidence="5 6">
    <name type="scientific">Adineta ricciae</name>
    <name type="common">Rotifer</name>
    <dbReference type="NCBI Taxonomy" id="249248"/>
    <lineage>
        <taxon>Eukaryota</taxon>
        <taxon>Metazoa</taxon>
        <taxon>Spiralia</taxon>
        <taxon>Gnathifera</taxon>
        <taxon>Rotifera</taxon>
        <taxon>Eurotatoria</taxon>
        <taxon>Bdelloidea</taxon>
        <taxon>Adinetida</taxon>
        <taxon>Adinetidae</taxon>
        <taxon>Adineta</taxon>
    </lineage>
</organism>
<dbReference type="InterPro" id="IPR000719">
    <property type="entry name" value="Prot_kinase_dom"/>
</dbReference>
<dbReference type="InterPro" id="IPR042086">
    <property type="entry name" value="MeTrfase_capping"/>
</dbReference>
<dbReference type="InterPro" id="IPR011009">
    <property type="entry name" value="Kinase-like_dom_sf"/>
</dbReference>
<evidence type="ECO:0000313" key="6">
    <source>
        <dbReference type="Proteomes" id="UP000663852"/>
    </source>
</evidence>
<name>A0A815C0H1_ADIRI</name>
<gene>
    <name evidence="5" type="ORF">EDS130_LOCUS29320</name>
</gene>
<feature type="coiled-coil region" evidence="3">
    <location>
        <begin position="61"/>
        <end position="88"/>
    </location>
</feature>
<evidence type="ECO:0000256" key="1">
    <source>
        <dbReference type="ARBA" id="ARBA00022723"/>
    </source>
</evidence>
<dbReference type="GO" id="GO:0004672">
    <property type="term" value="F:protein kinase activity"/>
    <property type="evidence" value="ECO:0007669"/>
    <property type="project" value="InterPro"/>
</dbReference>
<dbReference type="SUPFAM" id="SSF56112">
    <property type="entry name" value="Protein kinase-like (PK-like)"/>
    <property type="match status" value="1"/>
</dbReference>
<accession>A0A815C0H1</accession>
<dbReference type="Gene3D" id="1.10.510.10">
    <property type="entry name" value="Transferase(Phosphotransferase) domain 1"/>
    <property type="match status" value="1"/>
</dbReference>
<dbReference type="PROSITE" id="PS50011">
    <property type="entry name" value="PROTEIN_KINASE_DOM"/>
    <property type="match status" value="1"/>
</dbReference>
<proteinExistence type="predicted"/>
<dbReference type="Gene3D" id="3.40.50.150">
    <property type="entry name" value="Vaccinia Virus protein VP39"/>
    <property type="match status" value="1"/>
</dbReference>
<dbReference type="GO" id="GO:0008168">
    <property type="term" value="F:methyltransferase activity"/>
    <property type="evidence" value="ECO:0007669"/>
    <property type="project" value="InterPro"/>
</dbReference>
<feature type="domain" description="Protein kinase" evidence="4">
    <location>
        <begin position="215"/>
        <end position="485"/>
    </location>
</feature>
<dbReference type="AlphaFoldDB" id="A0A815C0H1"/>
<dbReference type="Gene3D" id="3.30.200.20">
    <property type="entry name" value="Phosphorylase Kinase, domain 1"/>
    <property type="match status" value="1"/>
</dbReference>
<keyword evidence="2" id="KW-0460">Magnesium</keyword>
<keyword evidence="3" id="KW-0175">Coiled coil</keyword>
<keyword evidence="1" id="KW-0479">Metal-binding</keyword>
<dbReference type="SUPFAM" id="SSF53335">
    <property type="entry name" value="S-adenosyl-L-methionine-dependent methyltransferases"/>
    <property type="match status" value="1"/>
</dbReference>
<reference evidence="5" key="1">
    <citation type="submission" date="2021-02" db="EMBL/GenBank/DDBJ databases">
        <authorList>
            <person name="Nowell W R."/>
        </authorList>
    </citation>
    <scope>NUCLEOTIDE SEQUENCE</scope>
</reference>
<dbReference type="Pfam" id="PF00069">
    <property type="entry name" value="Pkinase"/>
    <property type="match status" value="1"/>
</dbReference>
<dbReference type="InterPro" id="IPR005299">
    <property type="entry name" value="MeTrfase_7"/>
</dbReference>
<dbReference type="Pfam" id="PF03492">
    <property type="entry name" value="Methyltransf_7"/>
    <property type="match status" value="1"/>
</dbReference>
<dbReference type="GO" id="GO:0046872">
    <property type="term" value="F:metal ion binding"/>
    <property type="evidence" value="ECO:0007669"/>
    <property type="project" value="UniProtKB-KW"/>
</dbReference>
<dbReference type="PANTHER" id="PTHR31009">
    <property type="entry name" value="S-ADENOSYL-L-METHIONINE:CARBOXYL METHYLTRANSFERASE FAMILY PROTEIN"/>
    <property type="match status" value="1"/>
</dbReference>
<evidence type="ECO:0000259" key="4">
    <source>
        <dbReference type="PROSITE" id="PS50011"/>
    </source>
</evidence>
<evidence type="ECO:0000256" key="3">
    <source>
        <dbReference type="SAM" id="Coils"/>
    </source>
</evidence>
<dbReference type="InterPro" id="IPR029063">
    <property type="entry name" value="SAM-dependent_MTases_sf"/>
</dbReference>
<dbReference type="EMBL" id="CAJNOJ010000197">
    <property type="protein sequence ID" value="CAF1276775.1"/>
    <property type="molecule type" value="Genomic_DNA"/>
</dbReference>
<dbReference type="Proteomes" id="UP000663852">
    <property type="component" value="Unassembled WGS sequence"/>
</dbReference>
<sequence>MGPLQFDDPSDELEYFLKSLEKDPILNTTTDEIPIAIAHETDEIAVFFSNLQNEEYRKHAFETLLERRQKKQEEIEVCQEEIEIIDDLLYLIQQRSIEQNNTSTTQNILYFDEISITESFPDEFILLPENVSHDSFDDDSLNSYLFITPTPPNTQQSNNFILFPQNLQIKKKYQFEFSMGNQQAKRRRRAYRRPPIPQEDLWLAYHTFRLRNHLYTLLQRRGGGKFGSIWSCADGTGNYAAVKIFHLNRLQQQLTTTEIIKSFQTEIDLICRIRETNDSVINIFGFDYDAHRNIALIAMELGDQSLTEYVRTLHESNSKLSDNFIPPKNRKEIWIQLVDICQILYQYNIVHRDLKPDSFVYIGNKLKLTDLGITTNDLSVLTSCNTGRRRITVGTRFYSGPECITGQYLVTLKTDIWSLGAILYYLTYGMPPIYESHQPPSSRSQTSSLLIKNILESCLIKNPNSRPSLQTRLQSSLLIIIHPHRKTEFDPIKKMTTNTGATLGMIGSYNNNSSPQLALIESAIPLIKKAIEKLQIDFSLSSLVLADFGSSHGANSIHIMKIIANFIKEIQNWNKSFLFIHNDLPTNDWKQLFDLINQQDQPYHALANGRSFYEACLQPNSLTIGFSSASIHWLSRKPCNISNHCISVYAQGKELELFRNQSKIDYENFLKHRSIELMKNGILILVINCLNENNLTMTESVYELLYECARHCSLTKEELDEYTIPVYIRSYDECVDTKLFTKYSFELIDSTTSCVDFKFYDQLMKKELTLDTFAKVQMGVMRSATQSILQQTLQFTKKRSNDEIIQLTDRFWNYYYDQVKLNPERFQLKCCQTYVILRKI</sequence>
<dbReference type="OrthoDB" id="20524at2759"/>
<evidence type="ECO:0000256" key="2">
    <source>
        <dbReference type="ARBA" id="ARBA00022842"/>
    </source>
</evidence>
<evidence type="ECO:0000313" key="5">
    <source>
        <dbReference type="EMBL" id="CAF1276775.1"/>
    </source>
</evidence>
<dbReference type="Gene3D" id="1.10.1200.270">
    <property type="entry name" value="Methyltransferase, alpha-helical capping domain"/>
    <property type="match status" value="1"/>
</dbReference>
<protein>
    <recommendedName>
        <fullName evidence="4">Protein kinase domain-containing protein</fullName>
    </recommendedName>
</protein>
<comment type="caution">
    <text evidence="5">The sequence shown here is derived from an EMBL/GenBank/DDBJ whole genome shotgun (WGS) entry which is preliminary data.</text>
</comment>
<dbReference type="GO" id="GO:0005524">
    <property type="term" value="F:ATP binding"/>
    <property type="evidence" value="ECO:0007669"/>
    <property type="project" value="InterPro"/>
</dbReference>